<dbReference type="Gene3D" id="2.102.10.10">
    <property type="entry name" value="Rieske [2Fe-2S] iron-sulphur domain"/>
    <property type="match status" value="1"/>
</dbReference>
<dbReference type="SUPFAM" id="SSF50022">
    <property type="entry name" value="ISP domain"/>
    <property type="match status" value="1"/>
</dbReference>
<gene>
    <name evidence="8" type="ORF">CMC5_064800</name>
</gene>
<keyword evidence="5" id="KW-0408">Iron</keyword>
<dbReference type="Gene3D" id="3.90.380.10">
    <property type="entry name" value="Naphthalene 1,2-dioxygenase Alpha Subunit, Chain A, domain 1"/>
    <property type="match status" value="1"/>
</dbReference>
<keyword evidence="2" id="KW-0001">2Fe-2S</keyword>
<name>A0A0K1ENN9_CHOCO</name>
<evidence type="ECO:0000256" key="1">
    <source>
        <dbReference type="ARBA" id="ARBA00001962"/>
    </source>
</evidence>
<evidence type="ECO:0000313" key="8">
    <source>
        <dbReference type="EMBL" id="AKT42257.1"/>
    </source>
</evidence>
<keyword evidence="4" id="KW-0560">Oxidoreductase</keyword>
<dbReference type="OrthoDB" id="7456916at2"/>
<evidence type="ECO:0000259" key="7">
    <source>
        <dbReference type="PROSITE" id="PS51296"/>
    </source>
</evidence>
<evidence type="ECO:0000256" key="6">
    <source>
        <dbReference type="ARBA" id="ARBA00023014"/>
    </source>
</evidence>
<dbReference type="Proteomes" id="UP000067626">
    <property type="component" value="Chromosome"/>
</dbReference>
<evidence type="ECO:0000256" key="5">
    <source>
        <dbReference type="ARBA" id="ARBA00023004"/>
    </source>
</evidence>
<dbReference type="PROSITE" id="PS51296">
    <property type="entry name" value="RIESKE"/>
    <property type="match status" value="1"/>
</dbReference>
<keyword evidence="6" id="KW-0411">Iron-sulfur</keyword>
<dbReference type="InterPro" id="IPR017941">
    <property type="entry name" value="Rieske_2Fe-2S"/>
</dbReference>
<proteinExistence type="predicted"/>
<dbReference type="GO" id="GO:0016491">
    <property type="term" value="F:oxidoreductase activity"/>
    <property type="evidence" value="ECO:0007669"/>
    <property type="project" value="UniProtKB-KW"/>
</dbReference>
<sequence>MSLRRIPKDRYLSREALLLERERLWRRVWLLAGHASMLDAPGSFFTFETGVESLLLSRDAGGRARAFHNVCQHRGTRLCAEDRGHVESFRCPYHAWTYGLDGALLRAPGMRCAPEALPRGLSELRCEELGGFVWVCLDAEAESLDVFLGPLLPKLVAYEARGYRLTHDLTVEIACNWKTSADVSNEAYHLRSLHPELCAVVDDTRITVERLGLHGRITVPVGAPSPGTPYEGKVAGALRELLKQSGLDPARFEGDPGSVRPALLTAAKERAAAAGWTLPGLEEAQLLDKHQLYVFPNVQLNFTLHRLEIYRHRPHPEDPQVTYFDEQAYERSGGEGGRGVRPLPQRRRIRHGEAPLGPVMGADVDLLPELQRGMASSGFSELLLGEGERAIETMHQGLQHYLHGTERPT</sequence>
<dbReference type="GO" id="GO:0005506">
    <property type="term" value="F:iron ion binding"/>
    <property type="evidence" value="ECO:0007669"/>
    <property type="project" value="InterPro"/>
</dbReference>
<comment type="cofactor">
    <cofactor evidence="1">
        <name>Fe cation</name>
        <dbReference type="ChEBI" id="CHEBI:24875"/>
    </cofactor>
</comment>
<dbReference type="EMBL" id="CP012159">
    <property type="protein sequence ID" value="AKT42257.1"/>
    <property type="molecule type" value="Genomic_DNA"/>
</dbReference>
<reference evidence="8 9" key="1">
    <citation type="submission" date="2015-07" db="EMBL/GenBank/DDBJ databases">
        <title>Genome analysis of myxobacterium Chondromyces crocatus Cm c5 reveals a high potential for natural compound synthesis and the genetic basis for the loss of fruiting body formation.</title>
        <authorList>
            <person name="Zaburannyi N."/>
            <person name="Bunk B."/>
            <person name="Maier J."/>
            <person name="Overmann J."/>
            <person name="Mueller R."/>
        </authorList>
    </citation>
    <scope>NUCLEOTIDE SEQUENCE [LARGE SCALE GENOMIC DNA]</scope>
    <source>
        <strain evidence="8 9">Cm c5</strain>
    </source>
</reference>
<organism evidence="8 9">
    <name type="scientific">Chondromyces crocatus</name>
    <dbReference type="NCBI Taxonomy" id="52"/>
    <lineage>
        <taxon>Bacteria</taxon>
        <taxon>Pseudomonadati</taxon>
        <taxon>Myxococcota</taxon>
        <taxon>Polyangia</taxon>
        <taxon>Polyangiales</taxon>
        <taxon>Polyangiaceae</taxon>
        <taxon>Chondromyces</taxon>
    </lineage>
</organism>
<evidence type="ECO:0000256" key="2">
    <source>
        <dbReference type="ARBA" id="ARBA00022714"/>
    </source>
</evidence>
<dbReference type="SUPFAM" id="SSF55961">
    <property type="entry name" value="Bet v1-like"/>
    <property type="match status" value="1"/>
</dbReference>
<dbReference type="CDD" id="cd03469">
    <property type="entry name" value="Rieske_RO_Alpha_N"/>
    <property type="match status" value="1"/>
</dbReference>
<dbReference type="Pfam" id="PF00355">
    <property type="entry name" value="Rieske"/>
    <property type="match status" value="1"/>
</dbReference>
<dbReference type="KEGG" id="ccro:CMC5_064800"/>
<evidence type="ECO:0000256" key="3">
    <source>
        <dbReference type="ARBA" id="ARBA00022723"/>
    </source>
</evidence>
<feature type="domain" description="Rieske" evidence="7">
    <location>
        <begin position="29"/>
        <end position="135"/>
    </location>
</feature>
<dbReference type="PRINTS" id="PR00090">
    <property type="entry name" value="RNGDIOXGNASE"/>
</dbReference>
<evidence type="ECO:0000256" key="4">
    <source>
        <dbReference type="ARBA" id="ARBA00023002"/>
    </source>
</evidence>
<dbReference type="AlphaFoldDB" id="A0A0K1ENN9"/>
<dbReference type="RefSeq" id="WP_050433918.1">
    <property type="nucleotide sequence ID" value="NZ_CP012159.1"/>
</dbReference>
<keyword evidence="3" id="KW-0479">Metal-binding</keyword>
<dbReference type="InterPro" id="IPR015879">
    <property type="entry name" value="Ring_hydroxy_dOase_asu_C_dom"/>
</dbReference>
<dbReference type="Pfam" id="PF00848">
    <property type="entry name" value="Ring_hydroxyl_A"/>
    <property type="match status" value="1"/>
</dbReference>
<accession>A0A0K1ENN9</accession>
<dbReference type="PATRIC" id="fig|52.7.peg.7127"/>
<keyword evidence="9" id="KW-1185">Reference proteome</keyword>
<dbReference type="PANTHER" id="PTHR43756">
    <property type="entry name" value="CHOLINE MONOOXYGENASE, CHLOROPLASTIC"/>
    <property type="match status" value="1"/>
</dbReference>
<dbReference type="GO" id="GO:0051537">
    <property type="term" value="F:2 iron, 2 sulfur cluster binding"/>
    <property type="evidence" value="ECO:0007669"/>
    <property type="project" value="UniProtKB-KW"/>
</dbReference>
<evidence type="ECO:0000313" key="9">
    <source>
        <dbReference type="Proteomes" id="UP000067626"/>
    </source>
</evidence>
<dbReference type="STRING" id="52.CMC5_064800"/>
<dbReference type="InterPro" id="IPR036922">
    <property type="entry name" value="Rieske_2Fe-2S_sf"/>
</dbReference>
<dbReference type="InterPro" id="IPR001663">
    <property type="entry name" value="Rng_hydr_dOase-A"/>
</dbReference>
<dbReference type="PANTHER" id="PTHR43756:SF5">
    <property type="entry name" value="CHOLINE MONOOXYGENASE, CHLOROPLASTIC"/>
    <property type="match status" value="1"/>
</dbReference>
<protein>
    <recommendedName>
        <fullName evidence="7">Rieske domain-containing protein</fullName>
    </recommendedName>
</protein>